<dbReference type="InterPro" id="IPR014757">
    <property type="entry name" value="Tscrpt_reg_IclR_C"/>
</dbReference>
<dbReference type="Gene3D" id="3.30.450.40">
    <property type="match status" value="1"/>
</dbReference>
<evidence type="ECO:0000313" key="3">
    <source>
        <dbReference type="Proteomes" id="UP001596328"/>
    </source>
</evidence>
<dbReference type="Proteomes" id="UP001596328">
    <property type="component" value="Unassembled WGS sequence"/>
</dbReference>
<protein>
    <submittedName>
        <fullName evidence="2">HTH-type transcriptional regulator XacR</fullName>
    </submittedName>
</protein>
<organism evidence="2 3">
    <name type="scientific">Halobium palmae</name>
    <dbReference type="NCBI Taxonomy" id="1776492"/>
    <lineage>
        <taxon>Archaea</taxon>
        <taxon>Methanobacteriati</taxon>
        <taxon>Methanobacteriota</taxon>
        <taxon>Stenosarchaea group</taxon>
        <taxon>Halobacteria</taxon>
        <taxon>Halobacteriales</taxon>
        <taxon>Haloferacaceae</taxon>
        <taxon>Halobium</taxon>
    </lineage>
</organism>
<accession>A0ABD5S1I9</accession>
<dbReference type="PANTHER" id="PTHR30136:SF35">
    <property type="entry name" value="HTH-TYPE TRANSCRIPTIONAL REGULATOR RV1719"/>
    <property type="match status" value="1"/>
</dbReference>
<reference evidence="2 3" key="1">
    <citation type="journal article" date="2019" name="Int. J. Syst. Evol. Microbiol.">
        <title>The Global Catalogue of Microorganisms (GCM) 10K type strain sequencing project: providing services to taxonomists for standard genome sequencing and annotation.</title>
        <authorList>
            <consortium name="The Broad Institute Genomics Platform"/>
            <consortium name="The Broad Institute Genome Sequencing Center for Infectious Disease"/>
            <person name="Wu L."/>
            <person name="Ma J."/>
        </authorList>
    </citation>
    <scope>NUCLEOTIDE SEQUENCE [LARGE SCALE GENOMIC DNA]</scope>
    <source>
        <strain evidence="2 3">NBRC 111368</strain>
    </source>
</reference>
<feature type="non-terminal residue" evidence="2">
    <location>
        <position position="1"/>
    </location>
</feature>
<dbReference type="AlphaFoldDB" id="A0ABD5S1I9"/>
<feature type="domain" description="IclR-ED" evidence="1">
    <location>
        <begin position="1"/>
        <end position="78"/>
    </location>
</feature>
<sequence>ELFEELEGVRERGYAVDDGERLEGLRCIATPIRSSTDEVLGAISVSAPASRVSDEELHGELSELVLSAANVIELNINY</sequence>
<dbReference type="PANTHER" id="PTHR30136">
    <property type="entry name" value="HELIX-TURN-HELIX TRANSCRIPTIONAL REGULATOR, ICLR FAMILY"/>
    <property type="match status" value="1"/>
</dbReference>
<dbReference type="Pfam" id="PF01614">
    <property type="entry name" value="IclR_C"/>
    <property type="match status" value="1"/>
</dbReference>
<dbReference type="InterPro" id="IPR050707">
    <property type="entry name" value="HTH_MetabolicPath_Reg"/>
</dbReference>
<evidence type="ECO:0000259" key="1">
    <source>
        <dbReference type="PROSITE" id="PS51078"/>
    </source>
</evidence>
<name>A0ABD5S1I9_9EURY</name>
<dbReference type="SUPFAM" id="SSF55781">
    <property type="entry name" value="GAF domain-like"/>
    <property type="match status" value="1"/>
</dbReference>
<dbReference type="PROSITE" id="PS51078">
    <property type="entry name" value="ICLR_ED"/>
    <property type="match status" value="1"/>
</dbReference>
<dbReference type="EMBL" id="JBHSWU010000393">
    <property type="protein sequence ID" value="MFC6725118.1"/>
    <property type="molecule type" value="Genomic_DNA"/>
</dbReference>
<dbReference type="InterPro" id="IPR029016">
    <property type="entry name" value="GAF-like_dom_sf"/>
</dbReference>
<comment type="caution">
    <text evidence="2">The sequence shown here is derived from an EMBL/GenBank/DDBJ whole genome shotgun (WGS) entry which is preliminary data.</text>
</comment>
<keyword evidence="3" id="KW-1185">Reference proteome</keyword>
<proteinExistence type="predicted"/>
<gene>
    <name evidence="2" type="primary">xacR</name>
    <name evidence="2" type="ORF">ACFQE1_12185</name>
</gene>
<evidence type="ECO:0000313" key="2">
    <source>
        <dbReference type="EMBL" id="MFC6725118.1"/>
    </source>
</evidence>